<keyword evidence="2" id="KW-0812">Transmembrane</keyword>
<sequence>MNLNFTNNKSVEELWKEEKKHKPKLILLAILMIFILLISSALLISTSIFLTVEDQTFYNYEQNILLFSLLSMFIASFSFYSYISSIKKSYDNKNLAFISQRSYSLLFLLSFIFPIYLISYFVNNDFLKNKSLFKTVEVILPFILTLILVLITWITLFIFMNIRKIQKDFLIAHHTEQAKKVLENLPELNNIFDKFSSFENTDDLNKQKQKTSEDKQSKEENKFSKEKEELKEKLQKLEIEKLRNIASKLEISGIENMSKEELIQIIVRLS</sequence>
<organism evidence="3 4">
    <name type="scientific">Mesomycoplasma molare</name>
    <dbReference type="NCBI Taxonomy" id="171288"/>
    <lineage>
        <taxon>Bacteria</taxon>
        <taxon>Bacillati</taxon>
        <taxon>Mycoplasmatota</taxon>
        <taxon>Mycoplasmoidales</taxon>
        <taxon>Metamycoplasmataceae</taxon>
        <taxon>Mesomycoplasma</taxon>
    </lineage>
</organism>
<reference evidence="3" key="1">
    <citation type="submission" date="2022-08" db="EMBL/GenBank/DDBJ databases">
        <title>Complete genome sequence of Mycoplasma molare type strain H 542.</title>
        <authorList>
            <person name="Spergser J."/>
        </authorList>
    </citation>
    <scope>NUCLEOTIDE SEQUENCE</scope>
    <source>
        <strain evidence="3">H 542</strain>
    </source>
</reference>
<dbReference type="Proteomes" id="UP001058364">
    <property type="component" value="Chromosome"/>
</dbReference>
<feature type="region of interest" description="Disordered" evidence="1">
    <location>
        <begin position="204"/>
        <end position="230"/>
    </location>
</feature>
<dbReference type="EMBL" id="CP103423">
    <property type="protein sequence ID" value="UWD33966.1"/>
    <property type="molecule type" value="Genomic_DNA"/>
</dbReference>
<dbReference type="RefSeq" id="WP_027123470.1">
    <property type="nucleotide sequence ID" value="NZ_CP103423.1"/>
</dbReference>
<evidence type="ECO:0000256" key="1">
    <source>
        <dbReference type="SAM" id="MobiDB-lite"/>
    </source>
</evidence>
<evidence type="ECO:0008006" key="5">
    <source>
        <dbReference type="Google" id="ProtNLM"/>
    </source>
</evidence>
<gene>
    <name evidence="3" type="ORF">NX772_02560</name>
</gene>
<feature type="transmembrane region" description="Helical" evidence="2">
    <location>
        <begin position="64"/>
        <end position="83"/>
    </location>
</feature>
<feature type="transmembrane region" description="Helical" evidence="2">
    <location>
        <begin position="142"/>
        <end position="162"/>
    </location>
</feature>
<keyword evidence="2" id="KW-0472">Membrane</keyword>
<proteinExistence type="predicted"/>
<name>A0ABY5TWR1_9BACT</name>
<evidence type="ECO:0000313" key="4">
    <source>
        <dbReference type="Proteomes" id="UP001058364"/>
    </source>
</evidence>
<keyword evidence="2" id="KW-1133">Transmembrane helix</keyword>
<keyword evidence="4" id="KW-1185">Reference proteome</keyword>
<feature type="transmembrane region" description="Helical" evidence="2">
    <location>
        <begin position="25"/>
        <end position="52"/>
    </location>
</feature>
<protein>
    <recommendedName>
        <fullName evidence="5">Rho termination factor N-terminal domain-containing protein</fullName>
    </recommendedName>
</protein>
<evidence type="ECO:0000256" key="2">
    <source>
        <dbReference type="SAM" id="Phobius"/>
    </source>
</evidence>
<feature type="transmembrane region" description="Helical" evidence="2">
    <location>
        <begin position="103"/>
        <end position="122"/>
    </location>
</feature>
<evidence type="ECO:0000313" key="3">
    <source>
        <dbReference type="EMBL" id="UWD33966.1"/>
    </source>
</evidence>
<accession>A0ABY5TWR1</accession>